<dbReference type="HOGENOM" id="CLU_104928_0_0_6"/>
<accession>N9C5H6</accession>
<dbReference type="EMBL" id="APQC01000001">
    <property type="protein sequence ID" value="ENV81062.1"/>
    <property type="molecule type" value="Genomic_DNA"/>
</dbReference>
<evidence type="ECO:0000313" key="2">
    <source>
        <dbReference type="Proteomes" id="UP000013276"/>
    </source>
</evidence>
<gene>
    <name evidence="1" type="ORF">F942_00218</name>
</gene>
<name>N9C5H6_9GAMM</name>
<evidence type="ECO:0000313" key="1">
    <source>
        <dbReference type="EMBL" id="ENV81062.1"/>
    </source>
</evidence>
<comment type="caution">
    <text evidence="1">The sequence shown here is derived from an EMBL/GenBank/DDBJ whole genome shotgun (WGS) entry which is preliminary data.</text>
</comment>
<proteinExistence type="predicted"/>
<keyword evidence="2" id="KW-1185">Reference proteome</keyword>
<reference evidence="1 2" key="1">
    <citation type="submission" date="2013-02" db="EMBL/GenBank/DDBJ databases">
        <title>The Genome Sequence of Acinetobacter ursingii NIPH ANC_3649.</title>
        <authorList>
            <consortium name="The Broad Institute Genome Sequencing Platform"/>
            <consortium name="The Broad Institute Genome Sequencing Center for Infectious Disease"/>
            <person name="Cerqueira G."/>
            <person name="Feldgarden M."/>
            <person name="Courvalin P."/>
            <person name="Perichon B."/>
            <person name="Grillot-Courvalin C."/>
            <person name="Clermont D."/>
            <person name="Rocha E."/>
            <person name="Yoon E.-J."/>
            <person name="Nemec A."/>
            <person name="Walker B."/>
            <person name="Young S.K."/>
            <person name="Zeng Q."/>
            <person name="Gargeya S."/>
            <person name="Fitzgerald M."/>
            <person name="Haas B."/>
            <person name="Abouelleil A."/>
            <person name="Alvarado L."/>
            <person name="Arachchi H.M."/>
            <person name="Berlin A.M."/>
            <person name="Chapman S.B."/>
            <person name="Dewar J."/>
            <person name="Goldberg J."/>
            <person name="Griggs A."/>
            <person name="Gujja S."/>
            <person name="Hansen M."/>
            <person name="Howarth C."/>
            <person name="Imamovic A."/>
            <person name="Larimer J."/>
            <person name="McCowan C."/>
            <person name="Murphy C."/>
            <person name="Neiman D."/>
            <person name="Pearson M."/>
            <person name="Priest M."/>
            <person name="Roberts A."/>
            <person name="Saif S."/>
            <person name="Shea T."/>
            <person name="Sisk P."/>
            <person name="Sykes S."/>
            <person name="Wortman J."/>
            <person name="Nusbaum C."/>
            <person name="Birren B."/>
        </authorList>
    </citation>
    <scope>NUCLEOTIDE SEQUENCE [LARGE SCALE GENOMIC DNA]</scope>
    <source>
        <strain evidence="1 2">ANC 3649</strain>
    </source>
</reference>
<dbReference type="AlphaFoldDB" id="N9C5H6"/>
<dbReference type="PATRIC" id="fig|1257043.3.peg.209"/>
<protein>
    <recommendedName>
        <fullName evidence="3">Lipoprotein</fullName>
    </recommendedName>
</protein>
<dbReference type="Proteomes" id="UP000013276">
    <property type="component" value="Unassembled WGS sequence"/>
</dbReference>
<evidence type="ECO:0008006" key="3">
    <source>
        <dbReference type="Google" id="ProtNLM"/>
    </source>
</evidence>
<sequence length="254" mass="29043">MLCYFKDQFNPFKMLMKNLKIISLFTVVSSLFLLSGCTSNQTIGGNTHDLFTKYEYGDRWKTLVDDEVVAFGKPTTFLVNEPKDAIVIAGKQYSYVLNKGGSDFFNLISQLNPDDIQLRQDLNFVSPDKDSHHFTGYLKFSYTPSTGSLNQRETLLFKQYGILPCDCGEATEQNQHYIFQIKLEGNLYPVVENLDSLKPLSKPYKVRIQYYQDKREKVTLSTQEKLTRLPLVPFTLAIDALVLPAQIMGISYQP</sequence>
<organism evidence="1 2">
    <name type="scientific">Acinetobacter ursingii ANC 3649</name>
    <dbReference type="NCBI Taxonomy" id="1257043"/>
    <lineage>
        <taxon>Bacteria</taxon>
        <taxon>Pseudomonadati</taxon>
        <taxon>Pseudomonadota</taxon>
        <taxon>Gammaproteobacteria</taxon>
        <taxon>Moraxellales</taxon>
        <taxon>Moraxellaceae</taxon>
        <taxon>Acinetobacter</taxon>
    </lineage>
</organism>